<dbReference type="Gene3D" id="1.10.287.470">
    <property type="entry name" value="Helix hairpin bin"/>
    <property type="match status" value="1"/>
</dbReference>
<organism evidence="7 8">
    <name type="scientific">Paracoccus zhejiangensis</name>
    <dbReference type="NCBI Taxonomy" id="1077935"/>
    <lineage>
        <taxon>Bacteria</taxon>
        <taxon>Pseudomonadati</taxon>
        <taxon>Pseudomonadota</taxon>
        <taxon>Alphaproteobacteria</taxon>
        <taxon>Rhodobacterales</taxon>
        <taxon>Paracoccaceae</taxon>
        <taxon>Paracoccus</taxon>
    </lineage>
</organism>
<evidence type="ECO:0000259" key="6">
    <source>
        <dbReference type="Pfam" id="PF25967"/>
    </source>
</evidence>
<dbReference type="Pfam" id="PF25944">
    <property type="entry name" value="Beta-barrel_RND"/>
    <property type="match status" value="1"/>
</dbReference>
<dbReference type="Pfam" id="PF25876">
    <property type="entry name" value="HH_MFP_RND"/>
    <property type="match status" value="1"/>
</dbReference>
<feature type="domain" description="Multidrug resistance protein MdtA-like alpha-helical hairpin" evidence="3">
    <location>
        <begin position="179"/>
        <end position="244"/>
    </location>
</feature>
<dbReference type="InterPro" id="IPR058626">
    <property type="entry name" value="MdtA-like_b-barrel"/>
</dbReference>
<proteinExistence type="inferred from homology"/>
<dbReference type="Pfam" id="PF25917">
    <property type="entry name" value="BSH_RND"/>
    <property type="match status" value="1"/>
</dbReference>
<evidence type="ECO:0000259" key="4">
    <source>
        <dbReference type="Pfam" id="PF25917"/>
    </source>
</evidence>
<dbReference type="InterPro" id="IPR006143">
    <property type="entry name" value="RND_pump_MFP"/>
</dbReference>
<feature type="domain" description="Multidrug resistance protein MdtA-like C-terminal permuted SH3" evidence="6">
    <location>
        <begin position="367"/>
        <end position="427"/>
    </location>
</feature>
<evidence type="ECO:0000259" key="3">
    <source>
        <dbReference type="Pfam" id="PF25876"/>
    </source>
</evidence>
<dbReference type="InterPro" id="IPR058624">
    <property type="entry name" value="MdtA-like_HH"/>
</dbReference>
<dbReference type="InterPro" id="IPR058625">
    <property type="entry name" value="MdtA-like_BSH"/>
</dbReference>
<dbReference type="NCBIfam" id="TIGR01730">
    <property type="entry name" value="RND_mfp"/>
    <property type="match status" value="1"/>
</dbReference>
<sequence>MTMRETGPQFAVTANYPAGGDATASIREQEMASGPPRLHENPCASKCIGRVFLRIERRARRRRGLELGAAMLCKPREFDIIRTTFRAAFLLAAGLVAGPPGALAQEAPVVMVREVESREVPNTAEFIGRIQAVERVDIVARVTGTLLAPEFTEGDRVEAGQLLYQIDPAPFQADVNGQAAQLASARAVAANATLNNTRAQDLAKTQAGSQATADTRAAELAQANAAVQIAEAGLEVAEITLGYTQITSPISGRIGRSAITQGNIVSPASGPLARVVQDDKVWAVFAPSQREVLQYRKAGFEKPPVVRLKLADGSLYDGTGTVDFLDNSVDASTDSQTLRATFDNPDKLLIDGQTIRVLIEQPADAPVLVVPGVALAADQTGPFVLTVGAENKVATKYVTTGQQRDGMAVITAGLAEGDKVIVQGAQRVRNGMVVNPQPADTGN</sequence>
<dbReference type="GO" id="GO:0005886">
    <property type="term" value="C:plasma membrane"/>
    <property type="evidence" value="ECO:0007669"/>
    <property type="project" value="TreeGrafter"/>
</dbReference>
<dbReference type="AlphaFoldDB" id="A0A2H5F015"/>
<dbReference type="PANTHER" id="PTHR30158">
    <property type="entry name" value="ACRA/E-RELATED COMPONENT OF DRUG EFFLUX TRANSPORTER"/>
    <property type="match status" value="1"/>
</dbReference>
<comment type="similarity">
    <text evidence="2">Belongs to the membrane fusion protein (MFP) (TC 8.A.1) family.</text>
</comment>
<gene>
    <name evidence="7" type="ORF">CX676_12480</name>
</gene>
<evidence type="ECO:0000313" key="7">
    <source>
        <dbReference type="EMBL" id="AUH64887.1"/>
    </source>
</evidence>
<dbReference type="GO" id="GO:0022857">
    <property type="term" value="F:transmembrane transporter activity"/>
    <property type="evidence" value="ECO:0007669"/>
    <property type="project" value="InterPro"/>
</dbReference>
<accession>A0A2H5F015</accession>
<dbReference type="SUPFAM" id="SSF111369">
    <property type="entry name" value="HlyD-like secretion proteins"/>
    <property type="match status" value="1"/>
</dbReference>
<feature type="domain" description="Multidrug resistance protein MdtA-like beta-barrel" evidence="5">
    <location>
        <begin position="294"/>
        <end position="360"/>
    </location>
</feature>
<dbReference type="KEGG" id="pzh:CX676_12480"/>
<keyword evidence="8" id="KW-1185">Reference proteome</keyword>
<dbReference type="Pfam" id="PF25967">
    <property type="entry name" value="RND-MFP_C"/>
    <property type="match status" value="1"/>
</dbReference>
<evidence type="ECO:0000259" key="5">
    <source>
        <dbReference type="Pfam" id="PF25944"/>
    </source>
</evidence>
<dbReference type="Gene3D" id="2.40.420.20">
    <property type="match status" value="1"/>
</dbReference>
<dbReference type="Gene3D" id="2.40.50.100">
    <property type="match status" value="1"/>
</dbReference>
<reference evidence="7 8" key="1">
    <citation type="journal article" date="2013" name="Antonie Van Leeuwenhoek">
        <title>Paracoccus zhejiangensis sp. nov., isolated from activated sludge in wastewater-treatment system.</title>
        <authorList>
            <person name="Wu Z.G."/>
            <person name="Zhang D.F."/>
            <person name="Liu Y.L."/>
            <person name="Wang F."/>
            <person name="Jiang X."/>
            <person name="Li C."/>
            <person name="Li S.P."/>
            <person name="Hong Q."/>
            <person name="Li W.J."/>
        </authorList>
    </citation>
    <scope>NUCLEOTIDE SEQUENCE [LARGE SCALE GENOMIC DNA]</scope>
    <source>
        <strain evidence="7 8">J6</strain>
    </source>
</reference>
<dbReference type="EMBL" id="CP025430">
    <property type="protein sequence ID" value="AUH64887.1"/>
    <property type="molecule type" value="Genomic_DNA"/>
</dbReference>
<dbReference type="PANTHER" id="PTHR30158:SF3">
    <property type="entry name" value="MULTIDRUG EFFLUX PUMP SUBUNIT ACRA-RELATED"/>
    <property type="match status" value="1"/>
</dbReference>
<protein>
    <submittedName>
        <fullName evidence="7">Efflux transporter periplasmic adaptor subunit</fullName>
    </submittedName>
</protein>
<comment type="subcellular location">
    <subcellularLocation>
        <location evidence="1">Cell envelope</location>
    </subcellularLocation>
</comment>
<dbReference type="Gene3D" id="2.40.30.170">
    <property type="match status" value="1"/>
</dbReference>
<evidence type="ECO:0000256" key="1">
    <source>
        <dbReference type="ARBA" id="ARBA00004196"/>
    </source>
</evidence>
<evidence type="ECO:0000313" key="8">
    <source>
        <dbReference type="Proteomes" id="UP000234530"/>
    </source>
</evidence>
<dbReference type="GO" id="GO:0030313">
    <property type="term" value="C:cell envelope"/>
    <property type="evidence" value="ECO:0007669"/>
    <property type="project" value="UniProtKB-SubCell"/>
</dbReference>
<evidence type="ECO:0000256" key="2">
    <source>
        <dbReference type="ARBA" id="ARBA00009477"/>
    </source>
</evidence>
<dbReference type="GO" id="GO:0046677">
    <property type="term" value="P:response to antibiotic"/>
    <property type="evidence" value="ECO:0007669"/>
    <property type="project" value="TreeGrafter"/>
</dbReference>
<feature type="domain" description="Multidrug resistance protein MdtA-like barrel-sandwich hybrid" evidence="4">
    <location>
        <begin position="135"/>
        <end position="268"/>
    </location>
</feature>
<name>A0A2H5F015_9RHOB</name>
<dbReference type="InterPro" id="IPR058627">
    <property type="entry name" value="MdtA-like_C"/>
</dbReference>
<dbReference type="Proteomes" id="UP000234530">
    <property type="component" value="Chromosome"/>
</dbReference>